<dbReference type="InterPro" id="IPR002524">
    <property type="entry name" value="Cation_efflux"/>
</dbReference>
<feature type="transmembrane region" description="Helical" evidence="6">
    <location>
        <begin position="271"/>
        <end position="289"/>
    </location>
</feature>
<keyword evidence="2" id="KW-0813">Transport</keyword>
<feature type="transmembrane region" description="Helical" evidence="6">
    <location>
        <begin position="167"/>
        <end position="190"/>
    </location>
</feature>
<feature type="domain" description="Cation efflux protein transmembrane" evidence="7">
    <location>
        <begin position="165"/>
        <end position="358"/>
    </location>
</feature>
<keyword evidence="9" id="KW-1185">Reference proteome</keyword>
<dbReference type="SUPFAM" id="SSF160240">
    <property type="entry name" value="Cation efflux protein cytoplasmic domain-like"/>
    <property type="match status" value="1"/>
</dbReference>
<evidence type="ECO:0000313" key="9">
    <source>
        <dbReference type="Proteomes" id="UP001140453"/>
    </source>
</evidence>
<dbReference type="InterPro" id="IPR036837">
    <property type="entry name" value="Cation_efflux_CTD_sf"/>
</dbReference>
<dbReference type="GO" id="GO:0030003">
    <property type="term" value="P:intracellular monoatomic cation homeostasis"/>
    <property type="evidence" value="ECO:0007669"/>
    <property type="project" value="UniProtKB-ARBA"/>
</dbReference>
<dbReference type="InterPro" id="IPR050291">
    <property type="entry name" value="CDF_Transporter"/>
</dbReference>
<evidence type="ECO:0000259" key="7">
    <source>
        <dbReference type="Pfam" id="PF01545"/>
    </source>
</evidence>
<gene>
    <name evidence="8" type="ORF">N0V93_010019</name>
</gene>
<evidence type="ECO:0000256" key="2">
    <source>
        <dbReference type="ARBA" id="ARBA00022448"/>
    </source>
</evidence>
<keyword evidence="3 6" id="KW-0812">Transmembrane</keyword>
<feature type="transmembrane region" description="Helical" evidence="6">
    <location>
        <begin position="310"/>
        <end position="331"/>
    </location>
</feature>
<dbReference type="EMBL" id="JAPEVB010000007">
    <property type="protein sequence ID" value="KAJ4385590.1"/>
    <property type="molecule type" value="Genomic_DNA"/>
</dbReference>
<dbReference type="AlphaFoldDB" id="A0A9W8YIF6"/>
<keyword evidence="4 6" id="KW-1133">Transmembrane helix</keyword>
<dbReference type="Proteomes" id="UP001140453">
    <property type="component" value="Unassembled WGS sequence"/>
</dbReference>
<evidence type="ECO:0000256" key="3">
    <source>
        <dbReference type="ARBA" id="ARBA00022692"/>
    </source>
</evidence>
<dbReference type="OrthoDB" id="78296at2759"/>
<dbReference type="Pfam" id="PF01545">
    <property type="entry name" value="Cation_efflux"/>
    <property type="match status" value="1"/>
</dbReference>
<comment type="caution">
    <text evidence="8">The sequence shown here is derived from an EMBL/GenBank/DDBJ whole genome shotgun (WGS) entry which is preliminary data.</text>
</comment>
<evidence type="ECO:0000256" key="6">
    <source>
        <dbReference type="SAM" id="Phobius"/>
    </source>
</evidence>
<evidence type="ECO:0000313" key="8">
    <source>
        <dbReference type="EMBL" id="KAJ4385590.1"/>
    </source>
</evidence>
<name>A0A9W8YIF6_9PEZI</name>
<protein>
    <recommendedName>
        <fullName evidence="7">Cation efflux protein transmembrane domain-containing protein</fullName>
    </recommendedName>
</protein>
<sequence>MVGRRALHAFGNGKSSSHVYKHGNGSNPYKPKPTAFRFQDAANAAVEDERRNKIKSNLIDAVKGDELESYRKSDDELKTIENKKIRHFYEEQNEALSDWLEVDSVVRSIADDILESFDPDRDHDGLLEHGGALQAQHEDVEAFLPKEEREKRSKGERDAKRAININVIANICLLIAKVVACFFSSSLSLIASTVDSALDLLCTIIVWTTNRLVQWRLSSLQRRFPVGRRRLEPLGILVFSIFMILSFAQILQESVSKLMPQGDHETVNLGALAMGAMIATIVVKGIIWFGCIRIKTTQVQALAQDCQTDVYFNTLSLVFPLIGYQCGIWWLDPLGAAILSLFIIWDWAGTAFENVTRLSGSAVDDRLFRKLIFLVWRFAPIVEGFKNIKAYHAGDGVWVEVDILLDAYTPLMRTHDISETLQYCLEGLPEVDRAFVTVDYTESGPSGHTSAAG</sequence>
<dbReference type="FunFam" id="1.20.1510.10:FF:000005">
    <property type="entry name" value="Putative Cation diffusion facilitator 1"/>
    <property type="match status" value="1"/>
</dbReference>
<organism evidence="8 9">
    <name type="scientific">Gnomoniopsis smithogilvyi</name>
    <dbReference type="NCBI Taxonomy" id="1191159"/>
    <lineage>
        <taxon>Eukaryota</taxon>
        <taxon>Fungi</taxon>
        <taxon>Dikarya</taxon>
        <taxon>Ascomycota</taxon>
        <taxon>Pezizomycotina</taxon>
        <taxon>Sordariomycetes</taxon>
        <taxon>Sordariomycetidae</taxon>
        <taxon>Diaporthales</taxon>
        <taxon>Gnomoniaceae</taxon>
        <taxon>Gnomoniopsis</taxon>
    </lineage>
</organism>
<evidence type="ECO:0000256" key="1">
    <source>
        <dbReference type="ARBA" id="ARBA00004141"/>
    </source>
</evidence>
<dbReference type="GO" id="GO:0016020">
    <property type="term" value="C:membrane"/>
    <property type="evidence" value="ECO:0007669"/>
    <property type="project" value="UniProtKB-SubCell"/>
</dbReference>
<evidence type="ECO:0000256" key="4">
    <source>
        <dbReference type="ARBA" id="ARBA00022989"/>
    </source>
</evidence>
<dbReference type="PANTHER" id="PTHR43840:SF11">
    <property type="entry name" value="CATION DIFFUSION FACILITATOR 10"/>
    <property type="match status" value="1"/>
</dbReference>
<evidence type="ECO:0000256" key="5">
    <source>
        <dbReference type="ARBA" id="ARBA00023136"/>
    </source>
</evidence>
<dbReference type="SUPFAM" id="SSF161111">
    <property type="entry name" value="Cation efflux protein transmembrane domain-like"/>
    <property type="match status" value="1"/>
</dbReference>
<dbReference type="GO" id="GO:0098771">
    <property type="term" value="P:inorganic ion homeostasis"/>
    <property type="evidence" value="ECO:0007669"/>
    <property type="project" value="UniProtKB-ARBA"/>
</dbReference>
<keyword evidence="5 6" id="KW-0472">Membrane</keyword>
<proteinExistence type="predicted"/>
<dbReference type="PANTHER" id="PTHR43840">
    <property type="entry name" value="MITOCHONDRIAL METAL TRANSPORTER 1-RELATED"/>
    <property type="match status" value="1"/>
</dbReference>
<feature type="transmembrane region" description="Helical" evidence="6">
    <location>
        <begin position="196"/>
        <end position="213"/>
    </location>
</feature>
<dbReference type="InterPro" id="IPR027469">
    <property type="entry name" value="Cation_efflux_TMD_sf"/>
</dbReference>
<comment type="subcellular location">
    <subcellularLocation>
        <location evidence="1">Membrane</location>
        <topology evidence="1">Multi-pass membrane protein</topology>
    </subcellularLocation>
</comment>
<reference evidence="8" key="1">
    <citation type="submission" date="2022-10" db="EMBL/GenBank/DDBJ databases">
        <title>Tapping the CABI collections for fungal endophytes: first genome assemblies for Collariella, Neodidymelliopsis, Ascochyta clinopodiicola, Didymella pomorum, Didymosphaeria variabile, Neocosmospora piperis and Neocucurbitaria cava.</title>
        <authorList>
            <person name="Hill R."/>
        </authorList>
    </citation>
    <scope>NUCLEOTIDE SEQUENCE</scope>
    <source>
        <strain evidence="8">IMI 355082</strain>
    </source>
</reference>
<feature type="transmembrane region" description="Helical" evidence="6">
    <location>
        <begin position="234"/>
        <end position="251"/>
    </location>
</feature>
<dbReference type="Gene3D" id="1.20.1510.10">
    <property type="entry name" value="Cation efflux protein transmembrane domain"/>
    <property type="match status" value="1"/>
</dbReference>
<dbReference type="GO" id="GO:0008324">
    <property type="term" value="F:monoatomic cation transmembrane transporter activity"/>
    <property type="evidence" value="ECO:0007669"/>
    <property type="project" value="InterPro"/>
</dbReference>
<dbReference type="NCBIfam" id="TIGR01297">
    <property type="entry name" value="CDF"/>
    <property type="match status" value="1"/>
</dbReference>
<dbReference type="Gene3D" id="3.30.70.1350">
    <property type="entry name" value="Cation efflux protein, cytoplasmic domain"/>
    <property type="match status" value="1"/>
</dbReference>
<dbReference type="InterPro" id="IPR058533">
    <property type="entry name" value="Cation_efflux_TM"/>
</dbReference>
<accession>A0A9W8YIF6</accession>